<feature type="region of interest" description="Disordered" evidence="1">
    <location>
        <begin position="1"/>
        <end position="24"/>
    </location>
</feature>
<evidence type="ECO:0000256" key="1">
    <source>
        <dbReference type="SAM" id="MobiDB-lite"/>
    </source>
</evidence>
<feature type="region of interest" description="Disordered" evidence="1">
    <location>
        <begin position="187"/>
        <end position="242"/>
    </location>
</feature>
<evidence type="ECO:0000313" key="3">
    <source>
        <dbReference type="Proteomes" id="UP000522688"/>
    </source>
</evidence>
<sequence>MRLAPVPRGMRADRARPSRAVRGSRRPLSCCARLALPRALRTTSRLVVPRPFRTAAAASAREIRDETSGARRPRAGPCAPSRAITHRNVIAPARTPPRGPLRQALPCPALPGPALAYPALPYPAQPSPAQPSPAQPSPRDPRHRAARPIASYYASKRNSPATNDTPDVPSALPCPALPACLPALPGPAREIRGTGPHVPSQAITRQNVIAPRRTPPPTSPPRGSPPEVRPTTPGGSIADCYA</sequence>
<reference evidence="2 3" key="1">
    <citation type="submission" date="2020-07" db="EMBL/GenBank/DDBJ databases">
        <title>Sequencing the genomes of 1000 actinobacteria strains.</title>
        <authorList>
            <person name="Klenk H.-P."/>
        </authorList>
    </citation>
    <scope>NUCLEOTIDE SEQUENCE [LARGE SCALE GENOMIC DNA]</scope>
    <source>
        <strain evidence="2 3">DSM 10309</strain>
    </source>
</reference>
<accession>A0A7W3JJD3</accession>
<evidence type="ECO:0000313" key="2">
    <source>
        <dbReference type="EMBL" id="MBA8813841.1"/>
    </source>
</evidence>
<name>A0A7W3JJD3_9MICO</name>
<dbReference type="Proteomes" id="UP000522688">
    <property type="component" value="Unassembled WGS sequence"/>
</dbReference>
<organism evidence="2 3">
    <name type="scientific">Frigoribacterium faeni</name>
    <dbReference type="NCBI Taxonomy" id="145483"/>
    <lineage>
        <taxon>Bacteria</taxon>
        <taxon>Bacillati</taxon>
        <taxon>Actinomycetota</taxon>
        <taxon>Actinomycetes</taxon>
        <taxon>Micrococcales</taxon>
        <taxon>Microbacteriaceae</taxon>
        <taxon>Frigoribacterium</taxon>
    </lineage>
</organism>
<gene>
    <name evidence="2" type="ORF">FB463_002090</name>
</gene>
<comment type="caution">
    <text evidence="2">The sequence shown here is derived from an EMBL/GenBank/DDBJ whole genome shotgun (WGS) entry which is preliminary data.</text>
</comment>
<feature type="compositionally biased region" description="Pro residues" evidence="1">
    <location>
        <begin position="120"/>
        <end position="138"/>
    </location>
</feature>
<feature type="compositionally biased region" description="Pro residues" evidence="1">
    <location>
        <begin position="213"/>
        <end position="228"/>
    </location>
</feature>
<dbReference type="EMBL" id="JACGWW010000002">
    <property type="protein sequence ID" value="MBA8813841.1"/>
    <property type="molecule type" value="Genomic_DNA"/>
</dbReference>
<proteinExistence type="predicted"/>
<feature type="region of interest" description="Disordered" evidence="1">
    <location>
        <begin position="57"/>
        <end position="144"/>
    </location>
</feature>
<dbReference type="AlphaFoldDB" id="A0A7W3JJD3"/>
<protein>
    <submittedName>
        <fullName evidence="2">Uncharacterized protein</fullName>
    </submittedName>
</protein>
<feature type="compositionally biased region" description="Low complexity" evidence="1">
    <location>
        <begin position="103"/>
        <end position="119"/>
    </location>
</feature>